<feature type="region of interest" description="Disordered" evidence="4">
    <location>
        <begin position="86"/>
        <end position="117"/>
    </location>
</feature>
<dbReference type="InterPro" id="IPR050384">
    <property type="entry name" value="Endophilin_SH3RF"/>
</dbReference>
<evidence type="ECO:0000313" key="7">
    <source>
        <dbReference type="WormBase" id="Bm6571b"/>
    </source>
</evidence>
<dbReference type="PROSITE" id="PS50002">
    <property type="entry name" value="SH3"/>
    <property type="match status" value="3"/>
</dbReference>
<sequence>MAIPVTSSGQLFSSTLRSLSSAILVLETECNPESNINPLPKNPNKNPLSLNSFDKFSSRAHLVSDEQKKISEKPKFRNEKMMMRTIPPRLPKTPPPPSTEIKVRPRNGSSSGGTKWTLRTEARDGSNRNSMMVKVEGVIEIPKTQSVASLREQIAKKLEVKMPSTPPTITISNSHTKSPLWISGSNEQYPYVPQHDDTSNFQHLATKMSKLNSNSQSSSNTTLQKQLSIVHEPVERHISCITPVSFNRTATLSSSVIVSPNMLDIYSNNTFVAPVSSSSGVFSSSPIIHKHEENNGCSPSLYNDTTAVYNQLSDYQKLMPVKQRVDNRSQPFVPSTTANATISSRTLSPPSFFVNSHNKYRNKMVIKDLEIPVSTNHTDIISTNNLRSDIIPTSNHRTDIAQGVESQFDASSSSKIPTSTPPCQMLSQSYDSKGTSSTMPRYDAHTENSNWYRTMFKKMHVVDQLDPSVLRCQQRKLSTPASTVQRINRSWTPNLQLDNQKNSLRNYELQSRRSKSVGRYVESQSGMEQPYQRSSENLNRELEEWKPRWRHELDRSEVNDQSTGDVAKIKKLAKYEVLLRQKVEKLSEELQQQQSRRHGYVPSAAPALQKNFDRFSGLINEFGRPERAATPQTMSKTEITTCTALHSFRAVSPKELSFNRGDVIRVYRIIDINWMEGELNGQSGIFPSSYVQIDSNEESEQFRLVVLYPFSARNKNELSLKKGEMLRHLRNIDANWIEGKNIHGQTGIFPKSYVRKAREISLCDSNEISIPDRPKTPHTNATPFRDENPAIAIRTDPVDEMGEWQKRHNQNDFSGPVNIIPKNVEIYRVLYAYKPKNADELELQENDIVFVIEKCDDGWFIGTLPRTGQFGTFPGNYVERH</sequence>
<feature type="domain" description="SH3" evidence="5">
    <location>
        <begin position="699"/>
        <end position="759"/>
    </location>
</feature>
<evidence type="ECO:0000259" key="5">
    <source>
        <dbReference type="PROSITE" id="PS50002"/>
    </source>
</evidence>
<dbReference type="CDD" id="cd11780">
    <property type="entry name" value="SH3_Sorbs_3"/>
    <property type="match status" value="1"/>
</dbReference>
<feature type="compositionally biased region" description="Low complexity" evidence="4">
    <location>
        <begin position="411"/>
        <end position="422"/>
    </location>
</feature>
<dbReference type="Pfam" id="PF14604">
    <property type="entry name" value="SH3_9"/>
    <property type="match status" value="2"/>
</dbReference>
<dbReference type="Pfam" id="PF07653">
    <property type="entry name" value="SH3_2"/>
    <property type="match status" value="1"/>
</dbReference>
<dbReference type="FunFam" id="2.30.30.40:FF:000072">
    <property type="entry name" value="Unconventional Myosin IB"/>
    <property type="match status" value="1"/>
</dbReference>
<dbReference type="SUPFAM" id="SSF50044">
    <property type="entry name" value="SH3-domain"/>
    <property type="match status" value="3"/>
</dbReference>
<dbReference type="AlphaFoldDB" id="A0A0J9XQJ3"/>
<evidence type="ECO:0000256" key="4">
    <source>
        <dbReference type="SAM" id="MobiDB-lite"/>
    </source>
</evidence>
<feature type="compositionally biased region" description="Polar residues" evidence="4">
    <location>
        <begin position="425"/>
        <end position="439"/>
    </location>
</feature>
<reference evidence="6" key="2">
    <citation type="submission" date="2012-12" db="EMBL/GenBank/DDBJ databases">
        <authorList>
            <person name="Gao Y.W."/>
            <person name="Fan S.T."/>
            <person name="Sun H.T."/>
            <person name="Wang Z."/>
            <person name="Gao X.L."/>
            <person name="Li Y.G."/>
            <person name="Wang T.C."/>
            <person name="Zhang K."/>
            <person name="Xu W.W."/>
            <person name="Yu Z.J."/>
            <person name="Xia X.Z."/>
        </authorList>
    </citation>
    <scope>NUCLEOTIDE SEQUENCE</scope>
    <source>
        <strain evidence="6">FR3</strain>
    </source>
</reference>
<accession>A0A0J9XQJ3</accession>
<feature type="domain" description="SH3" evidence="5">
    <location>
        <begin position="637"/>
        <end position="696"/>
    </location>
</feature>
<reference evidence="6" key="1">
    <citation type="journal article" date="2007" name="Science">
        <title>Draft genome of the filarial nematode parasite Brugia malayi.</title>
        <authorList>
            <person name="Ghedin E."/>
            <person name="Wang S."/>
            <person name="Spiro D."/>
            <person name="Caler E."/>
            <person name="Zhao Q."/>
            <person name="Crabtree J."/>
            <person name="Allen J.E."/>
            <person name="Delcher A.L."/>
            <person name="Guiliano D.B."/>
            <person name="Miranda-Saavedra D."/>
            <person name="Angiuoli S.V."/>
            <person name="Creasy T."/>
            <person name="Amedeo P."/>
            <person name="Haas B."/>
            <person name="El-Sayed N.M."/>
            <person name="Wortman J.R."/>
            <person name="Feldblyum T."/>
            <person name="Tallon L."/>
            <person name="Schatz M."/>
            <person name="Shumway M."/>
            <person name="Koo H."/>
            <person name="Salzberg S.L."/>
            <person name="Schobel S."/>
            <person name="Pertea M."/>
            <person name="Pop M."/>
            <person name="White O."/>
            <person name="Barton G.J."/>
            <person name="Carlow C.K."/>
            <person name="Crawford M.J."/>
            <person name="Daub J."/>
            <person name="Dimmic M.W."/>
            <person name="Estes C.F."/>
            <person name="Foster J.M."/>
            <person name="Ganatra M."/>
            <person name="Gregory W.F."/>
            <person name="Johnson N.M."/>
            <person name="Jin J."/>
            <person name="Komuniecki R."/>
            <person name="Korf I."/>
            <person name="Kumar S."/>
            <person name="Laney S."/>
            <person name="Li B.W."/>
            <person name="Li W."/>
            <person name="Lindblom T.H."/>
            <person name="Lustigman S."/>
            <person name="Ma D."/>
            <person name="Maina C.V."/>
            <person name="Martin D.M."/>
            <person name="McCarter J.P."/>
            <person name="McReynolds L."/>
            <person name="Mitreva M."/>
            <person name="Nutman T.B."/>
            <person name="Parkinson J."/>
            <person name="Peregrin-Alvarez J.M."/>
            <person name="Poole C."/>
            <person name="Ren Q."/>
            <person name="Saunders L."/>
            <person name="Sluder A.E."/>
            <person name="Smith K."/>
            <person name="Stanke M."/>
            <person name="Unnasch T.R."/>
            <person name="Ware J."/>
            <person name="Wei A.D."/>
            <person name="Weil G."/>
            <person name="Williams D.J."/>
            <person name="Zhang Y."/>
            <person name="Williams S.A."/>
            <person name="Fraser-Liggett C."/>
            <person name="Slatko B."/>
            <person name="Blaxter M.L."/>
            <person name="Scott A.L."/>
        </authorList>
    </citation>
    <scope>NUCLEOTIDE SEQUENCE</scope>
    <source>
        <strain evidence="6">FR3</strain>
    </source>
</reference>
<proteinExistence type="predicted"/>
<evidence type="ECO:0000256" key="1">
    <source>
        <dbReference type="ARBA" id="ARBA00022443"/>
    </source>
</evidence>
<feature type="region of interest" description="Disordered" evidence="4">
    <location>
        <begin position="507"/>
        <end position="536"/>
    </location>
</feature>
<gene>
    <name evidence="7" type="primary">bma-sorb-1</name>
    <name evidence="6" type="synonym">Bma-sorb-1</name>
    <name evidence="7" type="ORF">Bm6571</name>
    <name evidence="6" type="ORF">BM_Bm6571</name>
</gene>
<keyword evidence="2" id="KW-0677">Repeat</keyword>
<evidence type="ECO:0000256" key="3">
    <source>
        <dbReference type="PROSITE-ProRule" id="PRU00192"/>
    </source>
</evidence>
<evidence type="ECO:0000313" key="6">
    <source>
        <dbReference type="EMBL" id="CDP93034.2"/>
    </source>
</evidence>
<dbReference type="PANTHER" id="PTHR14167:SF116">
    <property type="entry name" value="CAP, ISOFORM AC"/>
    <property type="match status" value="1"/>
</dbReference>
<feature type="compositionally biased region" description="Pro residues" evidence="4">
    <location>
        <begin position="88"/>
        <end position="98"/>
    </location>
</feature>
<dbReference type="SMART" id="SM00326">
    <property type="entry name" value="SH3"/>
    <property type="match status" value="3"/>
</dbReference>
<dbReference type="FunFam" id="2.30.30.40:FF:000001">
    <property type="entry name" value="Sorbin and SH3 domain-containing protein 1 isoform 2"/>
    <property type="match status" value="1"/>
</dbReference>
<dbReference type="InterPro" id="IPR001452">
    <property type="entry name" value="SH3_domain"/>
</dbReference>
<protein>
    <submittedName>
        <fullName evidence="6">BMA-SORB-1, isoform b</fullName>
    </submittedName>
</protein>
<feature type="region of interest" description="Disordered" evidence="4">
    <location>
        <begin position="407"/>
        <end position="442"/>
    </location>
</feature>
<keyword evidence="1 3" id="KW-0728">SH3 domain</keyword>
<organism evidence="6">
    <name type="scientific">Brugia malayi</name>
    <name type="common">Filarial nematode worm</name>
    <dbReference type="NCBI Taxonomy" id="6279"/>
    <lineage>
        <taxon>Eukaryota</taxon>
        <taxon>Metazoa</taxon>
        <taxon>Ecdysozoa</taxon>
        <taxon>Nematoda</taxon>
        <taxon>Chromadorea</taxon>
        <taxon>Rhabditida</taxon>
        <taxon>Spirurina</taxon>
        <taxon>Spiruromorpha</taxon>
        <taxon>Filarioidea</taxon>
        <taxon>Onchocercidae</taxon>
        <taxon>Brugia</taxon>
    </lineage>
</organism>
<dbReference type="GO" id="GO:0016192">
    <property type="term" value="P:vesicle-mediated transport"/>
    <property type="evidence" value="ECO:0007669"/>
    <property type="project" value="UniProtKB-ARBA"/>
</dbReference>
<evidence type="ECO:0000256" key="2">
    <source>
        <dbReference type="ARBA" id="ARBA00022737"/>
    </source>
</evidence>
<name>A0A0J9XQJ3_BRUMA</name>
<feature type="compositionally biased region" description="Polar residues" evidence="4">
    <location>
        <begin position="522"/>
        <end position="536"/>
    </location>
</feature>
<dbReference type="EMBL" id="LN856865">
    <property type="protein sequence ID" value="CDP93034.2"/>
    <property type="molecule type" value="Genomic_DNA"/>
</dbReference>
<dbReference type="PANTHER" id="PTHR14167">
    <property type="entry name" value="SH3 DOMAIN-CONTAINING"/>
    <property type="match status" value="1"/>
</dbReference>
<dbReference type="InterPro" id="IPR036028">
    <property type="entry name" value="SH3-like_dom_sf"/>
</dbReference>
<feature type="domain" description="SH3" evidence="5">
    <location>
        <begin position="822"/>
        <end position="881"/>
    </location>
</feature>
<dbReference type="WormBase" id="Bm6571b">
    <property type="protein sequence ID" value="BM38427"/>
    <property type="gene ID" value="WBGene00226832"/>
    <property type="gene designation" value="Bma-sorb-1"/>
</dbReference>
<dbReference type="Gene3D" id="2.30.30.40">
    <property type="entry name" value="SH3 Domains"/>
    <property type="match status" value="3"/>
</dbReference>